<keyword evidence="1" id="KW-0285">Flavoprotein</keyword>
<dbReference type="Pfam" id="PF07992">
    <property type="entry name" value="Pyr_redox_2"/>
    <property type="match status" value="1"/>
</dbReference>
<name>A0AA49JHD0_9BACT</name>
<evidence type="ECO:0000313" key="4">
    <source>
        <dbReference type="EMBL" id="WKN38050.1"/>
    </source>
</evidence>
<evidence type="ECO:0000256" key="2">
    <source>
        <dbReference type="ARBA" id="ARBA00023002"/>
    </source>
</evidence>
<reference evidence="4" key="1">
    <citation type="journal article" date="2023" name="Comput. Struct. Biotechnol. J.">
        <title>Discovery of a novel marine Bacteroidetes with a rich repertoire of carbohydrate-active enzymes.</title>
        <authorList>
            <person name="Chen B."/>
            <person name="Liu G."/>
            <person name="Chen Q."/>
            <person name="Wang H."/>
            <person name="Liu L."/>
            <person name="Tang K."/>
        </authorList>
    </citation>
    <scope>NUCLEOTIDE SEQUENCE</scope>
    <source>
        <strain evidence="4">TK19036</strain>
    </source>
</reference>
<organism evidence="4">
    <name type="scientific">Roseihalotalea indica</name>
    <dbReference type="NCBI Taxonomy" id="2867963"/>
    <lineage>
        <taxon>Bacteria</taxon>
        <taxon>Pseudomonadati</taxon>
        <taxon>Bacteroidota</taxon>
        <taxon>Cytophagia</taxon>
        <taxon>Cytophagales</taxon>
        <taxon>Catalimonadaceae</taxon>
        <taxon>Roseihalotalea</taxon>
    </lineage>
</organism>
<accession>A0AA49JHD0</accession>
<evidence type="ECO:0000256" key="1">
    <source>
        <dbReference type="ARBA" id="ARBA00022630"/>
    </source>
</evidence>
<sequence length="307" mass="33237">MIHDKTDFEVLIVGGSYAGLAAAMALGRSLRKVLIIDSGKPCNQQTPHAHNFLTQDGVAPGAIAAQAKEQVLQYETVEYINGLVTSVNKKLNQFEVSTGEGQTFSASKILFATGVKDLMPPIKGFAECWGISVLHCPYCHGYEVRNENLGILANGEAAFEMGKLIQHWAGALTLFTNGKPTLSAEQIDFIEQMNIKIIDTEIEELVHDSGYLKHVLLQDGTTVDLTAMFSKIDFEQHCKIPLDLGCAMTEHGHLEVDTFQKTSVDGIFAAGDNATPMRALSLAISSGTKVGAFINVELIKEQLAQVG</sequence>
<dbReference type="EMBL" id="CP120682">
    <property type="protein sequence ID" value="WKN38050.1"/>
    <property type="molecule type" value="Genomic_DNA"/>
</dbReference>
<dbReference type="InterPro" id="IPR023753">
    <property type="entry name" value="FAD/NAD-binding_dom"/>
</dbReference>
<gene>
    <name evidence="4" type="ORF">K4G66_04930</name>
</gene>
<dbReference type="PRINTS" id="PR00368">
    <property type="entry name" value="FADPNR"/>
</dbReference>
<protein>
    <submittedName>
        <fullName evidence="4">NAD(P)/FAD-dependent oxidoreductase</fullName>
    </submittedName>
</protein>
<dbReference type="InterPro" id="IPR036188">
    <property type="entry name" value="FAD/NAD-bd_sf"/>
</dbReference>
<reference evidence="4" key="2">
    <citation type="journal article" date="2024" name="Antonie Van Leeuwenhoek">
        <title>Roseihalotalea indica gen. nov., sp. nov., a halophilic Bacteroidetes from mesopelagic Southwest Indian Ocean with higher carbohydrate metabolic potential.</title>
        <authorList>
            <person name="Chen B."/>
            <person name="Zhang M."/>
            <person name="Lin D."/>
            <person name="Ye J."/>
            <person name="Tang K."/>
        </authorList>
    </citation>
    <scope>NUCLEOTIDE SEQUENCE</scope>
    <source>
        <strain evidence="4">TK19036</strain>
    </source>
</reference>
<dbReference type="PRINTS" id="PR00469">
    <property type="entry name" value="PNDRDTASEII"/>
</dbReference>
<dbReference type="GO" id="GO:0016491">
    <property type="term" value="F:oxidoreductase activity"/>
    <property type="evidence" value="ECO:0007669"/>
    <property type="project" value="UniProtKB-KW"/>
</dbReference>
<dbReference type="InterPro" id="IPR050097">
    <property type="entry name" value="Ferredoxin-NADP_redctase_2"/>
</dbReference>
<evidence type="ECO:0000259" key="3">
    <source>
        <dbReference type="Pfam" id="PF07992"/>
    </source>
</evidence>
<dbReference type="Gene3D" id="3.50.50.60">
    <property type="entry name" value="FAD/NAD(P)-binding domain"/>
    <property type="match status" value="2"/>
</dbReference>
<dbReference type="AlphaFoldDB" id="A0AA49JHD0"/>
<proteinExistence type="predicted"/>
<feature type="domain" description="FAD/NAD(P)-binding" evidence="3">
    <location>
        <begin position="9"/>
        <end position="279"/>
    </location>
</feature>
<keyword evidence="2" id="KW-0560">Oxidoreductase</keyword>
<dbReference type="SUPFAM" id="SSF51905">
    <property type="entry name" value="FAD/NAD(P)-binding domain"/>
    <property type="match status" value="1"/>
</dbReference>
<dbReference type="PANTHER" id="PTHR48105">
    <property type="entry name" value="THIOREDOXIN REDUCTASE 1-RELATED-RELATED"/>
    <property type="match status" value="1"/>
</dbReference>